<dbReference type="Gene3D" id="6.10.250.3150">
    <property type="match status" value="1"/>
</dbReference>
<dbReference type="AlphaFoldDB" id="A0A2M9BZA1"/>
<sequence length="389" mass="40942">MRRPGGLWAAIAISAALATTILGGSPALAEDYPSWSDVEAAKGDETAKQAEVDRISTLLTGLEARAAELGDAAVQKGAEYGQAQADLQRASTRADTIQQQADAADAAAETTTQQVGRLAAQIYRSGGDGLGLDALFDEDQADALLYRLGAMSKLTEQAGSMQEQAEAQKNTASLLSEQAGIERTERDRLAAEAQKRLDEARAAQEAADAEVEQQKQLSETLYAQLASLKDTTAQLEESYRQGQIAAEQYRQQQEAAARDAAAESDDDDSSGGGDGGGLVPPPPGAVIADPATAKAYAQEQLNARGWGGNEFNCLVALWNRESGWRVTARNPSSGAYGIPQSLPGSKMASAGADWQTNAATQVNWGLGYIAARYGSPCGAWAHSQNVGWY</sequence>
<dbReference type="OrthoDB" id="9766277at2"/>
<feature type="region of interest" description="Disordered" evidence="2">
    <location>
        <begin position="247"/>
        <end position="288"/>
    </location>
</feature>
<feature type="coiled-coil region" evidence="1">
    <location>
        <begin position="151"/>
        <end position="217"/>
    </location>
</feature>
<feature type="chain" id="PRO_5015006467" description="Septal ring factor EnvC (AmiA/AmiB activator)" evidence="3">
    <location>
        <begin position="30"/>
        <end position="389"/>
    </location>
</feature>
<keyword evidence="1" id="KW-0175">Coiled coil</keyword>
<keyword evidence="5" id="KW-1185">Reference proteome</keyword>
<dbReference type="EMBL" id="PGFB01000002">
    <property type="protein sequence ID" value="PJJ63411.1"/>
    <property type="molecule type" value="Genomic_DNA"/>
</dbReference>
<evidence type="ECO:0000313" key="4">
    <source>
        <dbReference type="EMBL" id="PJJ63411.1"/>
    </source>
</evidence>
<gene>
    <name evidence="4" type="ORF">CLV54_1076</name>
</gene>
<evidence type="ECO:0000256" key="2">
    <source>
        <dbReference type="SAM" id="MobiDB-lite"/>
    </source>
</evidence>
<dbReference type="Gene3D" id="1.10.530.10">
    <property type="match status" value="1"/>
</dbReference>
<evidence type="ECO:0008006" key="6">
    <source>
        <dbReference type="Google" id="ProtNLM"/>
    </source>
</evidence>
<evidence type="ECO:0000313" key="5">
    <source>
        <dbReference type="Proteomes" id="UP000230161"/>
    </source>
</evidence>
<reference evidence="4 5" key="1">
    <citation type="submission" date="2017-11" db="EMBL/GenBank/DDBJ databases">
        <title>Genomic Encyclopedia of Archaeal and Bacterial Type Strains, Phase II (KMG-II): From Individual Species to Whole Genera.</title>
        <authorList>
            <person name="Goeker M."/>
        </authorList>
    </citation>
    <scope>NUCLEOTIDE SEQUENCE [LARGE SCALE GENOMIC DNA]</scope>
    <source>
        <strain evidence="4 5">DSM 25625</strain>
    </source>
</reference>
<protein>
    <recommendedName>
        <fullName evidence="6">Septal ring factor EnvC (AmiA/AmiB activator)</fullName>
    </recommendedName>
</protein>
<evidence type="ECO:0000256" key="1">
    <source>
        <dbReference type="SAM" id="Coils"/>
    </source>
</evidence>
<keyword evidence="3" id="KW-0732">Signal</keyword>
<proteinExistence type="predicted"/>
<evidence type="ECO:0000256" key="3">
    <source>
        <dbReference type="SAM" id="SignalP"/>
    </source>
</evidence>
<organism evidence="4 5">
    <name type="scientific">Compostimonas suwonensis</name>
    <dbReference type="NCBI Taxonomy" id="1048394"/>
    <lineage>
        <taxon>Bacteria</taxon>
        <taxon>Bacillati</taxon>
        <taxon>Actinomycetota</taxon>
        <taxon>Actinomycetes</taxon>
        <taxon>Micrococcales</taxon>
        <taxon>Microbacteriaceae</taxon>
        <taxon>Compostimonas</taxon>
    </lineage>
</organism>
<comment type="caution">
    <text evidence="4">The sequence shown here is derived from an EMBL/GenBank/DDBJ whole genome shotgun (WGS) entry which is preliminary data.</text>
</comment>
<dbReference type="Proteomes" id="UP000230161">
    <property type="component" value="Unassembled WGS sequence"/>
</dbReference>
<dbReference type="RefSeq" id="WP_100344389.1">
    <property type="nucleotide sequence ID" value="NZ_PGFB01000002.1"/>
</dbReference>
<dbReference type="SUPFAM" id="SSF53955">
    <property type="entry name" value="Lysozyme-like"/>
    <property type="match status" value="1"/>
</dbReference>
<dbReference type="InterPro" id="IPR023346">
    <property type="entry name" value="Lysozyme-like_dom_sf"/>
</dbReference>
<feature type="signal peptide" evidence="3">
    <location>
        <begin position="1"/>
        <end position="29"/>
    </location>
</feature>
<name>A0A2M9BZA1_9MICO</name>
<accession>A0A2M9BZA1</accession>